<keyword evidence="6" id="KW-0028">Amino-acid biosynthesis</keyword>
<dbReference type="GO" id="GO:0004123">
    <property type="term" value="F:cystathionine gamma-lyase activity"/>
    <property type="evidence" value="ECO:0007669"/>
    <property type="project" value="TreeGrafter"/>
</dbReference>
<dbReference type="GO" id="GO:0030170">
    <property type="term" value="F:pyridoxal phosphate binding"/>
    <property type="evidence" value="ECO:0007669"/>
    <property type="project" value="InterPro"/>
</dbReference>
<proteinExistence type="inferred from homology"/>
<dbReference type="FunFam" id="3.40.640.10:FF:000046">
    <property type="entry name" value="Cystathionine gamma-lyase"/>
    <property type="match status" value="1"/>
</dbReference>
<comment type="cofactor">
    <cofactor evidence="1 8">
        <name>pyridoxal 5'-phosphate</name>
        <dbReference type="ChEBI" id="CHEBI:597326"/>
    </cofactor>
</comment>
<dbReference type="Gene3D" id="3.40.640.10">
    <property type="entry name" value="Type I PLP-dependent aspartate aminotransferase-like (Major domain)"/>
    <property type="match status" value="1"/>
</dbReference>
<dbReference type="AlphaFoldDB" id="A0AB34IG40"/>
<keyword evidence="10" id="KW-1185">Reference proteome</keyword>
<name>A0AB34IG40_PRYPA</name>
<dbReference type="CDD" id="cd00614">
    <property type="entry name" value="CGS_like"/>
    <property type="match status" value="1"/>
</dbReference>
<reference evidence="9 10" key="1">
    <citation type="journal article" date="2024" name="Science">
        <title>Giant polyketide synthase enzymes in the biosynthesis of giant marine polyether toxins.</title>
        <authorList>
            <person name="Fallon T.R."/>
            <person name="Shende V.V."/>
            <person name="Wierzbicki I.H."/>
            <person name="Pendleton A.L."/>
            <person name="Watervoot N.F."/>
            <person name="Auber R.P."/>
            <person name="Gonzalez D.J."/>
            <person name="Wisecaver J.H."/>
            <person name="Moore B.S."/>
        </authorList>
    </citation>
    <scope>NUCLEOTIDE SEQUENCE [LARGE SCALE GENOMIC DNA]</scope>
    <source>
        <strain evidence="9 10">12B1</strain>
    </source>
</reference>
<dbReference type="PANTHER" id="PTHR11808:SF15">
    <property type="entry name" value="CYSTATHIONINE GAMMA-LYASE"/>
    <property type="match status" value="1"/>
</dbReference>
<dbReference type="InterPro" id="IPR000277">
    <property type="entry name" value="Cys/Met-Metab_PyrdxlP-dep_enz"/>
</dbReference>
<dbReference type="SUPFAM" id="SSF53383">
    <property type="entry name" value="PLP-dependent transferases"/>
    <property type="match status" value="1"/>
</dbReference>
<dbReference type="InterPro" id="IPR015421">
    <property type="entry name" value="PyrdxlP-dep_Trfase_major"/>
</dbReference>
<evidence type="ECO:0000256" key="6">
    <source>
        <dbReference type="ARBA" id="ARBA00023192"/>
    </source>
</evidence>
<sequence length="507" mass="54341">MSSMLGLGRRHSLRLTSPPLRASLSVPRSVPFRSVPFRSVYNGRDVYPVRPFAVQDHSDVPGVGSGVPVGTPRPGWKRYGYETRCASVVKVSDYAVRRVKALSLPIVLGSTFELDDSKHGARLHEKAEAPYADGDGYVYARWGSPTNEGAARQLAALEGIGPDSPGGCMLFSSGMAAITGSLSAVLRAGDHMVAPFTVYGGTHEFLVEFAQHWGIEYTLVDATNPESYAAALKPNTKVVYTESPANPTCRLTDLEAVARVVDAHAALGHARPWVMCDSTFATPFHQRCLETAGVDVAIHSATKYIGGHSDILAGAVTSNSPEFMHAIAKVQKLMGAPLAPLESFLLARGLRTLHVRMERHGANAMEVAKMLDAHPMIAQTFYPGLPSHPDHALAKKIFTSGGDKCLARRGQSFGGMLAFIVAGDADTSLRRAARLCERLKVVTLAVSLGGTESLIEHPASMTHAMIPRADRLAGGLQDGLIRISVGLEDTDDLLDDLRQAIDGCDEQ</sequence>
<organism evidence="9 10">
    <name type="scientific">Prymnesium parvum</name>
    <name type="common">Toxic golden alga</name>
    <dbReference type="NCBI Taxonomy" id="97485"/>
    <lineage>
        <taxon>Eukaryota</taxon>
        <taxon>Haptista</taxon>
        <taxon>Haptophyta</taxon>
        <taxon>Prymnesiophyceae</taxon>
        <taxon>Prymnesiales</taxon>
        <taxon>Prymnesiaceae</taxon>
        <taxon>Prymnesium</taxon>
    </lineage>
</organism>
<comment type="similarity">
    <text evidence="3 8">Belongs to the trans-sulfuration enzymes family.</text>
</comment>
<comment type="caution">
    <text evidence="9">The sequence shown here is derived from an EMBL/GenBank/DDBJ whole genome shotgun (WGS) entry which is preliminary data.</text>
</comment>
<evidence type="ECO:0000256" key="1">
    <source>
        <dbReference type="ARBA" id="ARBA00001933"/>
    </source>
</evidence>
<evidence type="ECO:0000313" key="9">
    <source>
        <dbReference type="EMBL" id="KAL1496814.1"/>
    </source>
</evidence>
<dbReference type="GO" id="GO:0019343">
    <property type="term" value="P:cysteine biosynthetic process via cystathionine"/>
    <property type="evidence" value="ECO:0007669"/>
    <property type="project" value="TreeGrafter"/>
</dbReference>
<keyword evidence="6" id="KW-0198">Cysteine biosynthesis</keyword>
<dbReference type="EMBL" id="JBGBPQ010000028">
    <property type="protein sequence ID" value="KAL1496814.1"/>
    <property type="molecule type" value="Genomic_DNA"/>
</dbReference>
<dbReference type="PANTHER" id="PTHR11808">
    <property type="entry name" value="TRANS-SULFURATION ENZYME FAMILY MEMBER"/>
    <property type="match status" value="1"/>
</dbReference>
<dbReference type="PROSITE" id="PS00868">
    <property type="entry name" value="CYS_MET_METAB_PP"/>
    <property type="match status" value="1"/>
</dbReference>
<dbReference type="Proteomes" id="UP001515480">
    <property type="component" value="Unassembled WGS sequence"/>
</dbReference>
<dbReference type="Gene3D" id="3.90.1150.10">
    <property type="entry name" value="Aspartate Aminotransferase, domain 1"/>
    <property type="match status" value="1"/>
</dbReference>
<keyword evidence="5 8" id="KW-0663">Pyridoxal phosphate</keyword>
<dbReference type="InterPro" id="IPR015422">
    <property type="entry name" value="PyrdxlP-dep_Trfase_small"/>
</dbReference>
<dbReference type="InterPro" id="IPR015424">
    <property type="entry name" value="PyrdxlP-dep_Trfase"/>
</dbReference>
<accession>A0AB34IG40</accession>
<dbReference type="EC" id="4.4.1.1" evidence="4"/>
<evidence type="ECO:0000256" key="8">
    <source>
        <dbReference type="RuleBase" id="RU362118"/>
    </source>
</evidence>
<dbReference type="InterPro" id="IPR054542">
    <property type="entry name" value="Cys_met_metab_PP"/>
</dbReference>
<evidence type="ECO:0000256" key="4">
    <source>
        <dbReference type="ARBA" id="ARBA00012085"/>
    </source>
</evidence>
<protein>
    <recommendedName>
        <fullName evidence="4">cystathionine gamma-lyase</fullName>
        <ecNumber evidence="4">4.4.1.1</ecNumber>
    </recommendedName>
    <alternativeName>
        <fullName evidence="7">Gamma-cystathionase</fullName>
    </alternativeName>
</protein>
<dbReference type="Pfam" id="PF01053">
    <property type="entry name" value="Cys_Met_Meta_PP"/>
    <property type="match status" value="1"/>
</dbReference>
<evidence type="ECO:0000256" key="5">
    <source>
        <dbReference type="ARBA" id="ARBA00022898"/>
    </source>
</evidence>
<evidence type="ECO:0000256" key="3">
    <source>
        <dbReference type="ARBA" id="ARBA00009077"/>
    </source>
</evidence>
<comment type="pathway">
    <text evidence="2">Amino-acid biosynthesis; L-cysteine biosynthesis; L-cysteine from L-homocysteine and L-serine: step 2/2.</text>
</comment>
<evidence type="ECO:0000313" key="10">
    <source>
        <dbReference type="Proteomes" id="UP001515480"/>
    </source>
</evidence>
<gene>
    <name evidence="9" type="ORF">AB1Y20_014400</name>
</gene>
<evidence type="ECO:0000256" key="7">
    <source>
        <dbReference type="ARBA" id="ARBA00029853"/>
    </source>
</evidence>
<dbReference type="GO" id="GO:0005737">
    <property type="term" value="C:cytoplasm"/>
    <property type="evidence" value="ECO:0007669"/>
    <property type="project" value="TreeGrafter"/>
</dbReference>
<evidence type="ECO:0000256" key="2">
    <source>
        <dbReference type="ARBA" id="ARBA00005038"/>
    </source>
</evidence>
<dbReference type="GO" id="GO:0019346">
    <property type="term" value="P:transsulfuration"/>
    <property type="evidence" value="ECO:0007669"/>
    <property type="project" value="InterPro"/>
</dbReference>